<evidence type="ECO:0000256" key="8">
    <source>
        <dbReference type="RuleBase" id="RU004479"/>
    </source>
</evidence>
<dbReference type="SUPFAM" id="SSF48557">
    <property type="entry name" value="L-aspartase-like"/>
    <property type="match status" value="1"/>
</dbReference>
<dbReference type="EMBL" id="CP018145">
    <property type="protein sequence ID" value="ASJ53121.1"/>
    <property type="molecule type" value="Genomic_DNA"/>
</dbReference>
<dbReference type="InterPro" id="IPR005921">
    <property type="entry name" value="HutH"/>
</dbReference>
<protein>
    <recommendedName>
        <fullName evidence="2 6">Histidine ammonia-lyase</fullName>
        <shortName evidence="6">Histidase</shortName>
        <ecNumber evidence="2 6">4.3.1.3</ecNumber>
    </recommendedName>
</protein>
<name>A0A220MDJ7_9BACL</name>
<dbReference type="NCBIfam" id="TIGR01225">
    <property type="entry name" value="hutH"/>
    <property type="match status" value="1"/>
</dbReference>
<dbReference type="FunFam" id="1.10.275.10:FF:000005">
    <property type="entry name" value="Histidine ammonia-lyase"/>
    <property type="match status" value="1"/>
</dbReference>
<evidence type="ECO:0000313" key="10">
    <source>
        <dbReference type="EMBL" id="ASJ53121.1"/>
    </source>
</evidence>
<dbReference type="AlphaFoldDB" id="A0A220MDJ7"/>
<comment type="similarity">
    <text evidence="6 7">Belongs to the PAL/histidase family.</text>
</comment>
<dbReference type="UniPathway" id="UPA00379">
    <property type="reaction ID" value="UER00549"/>
</dbReference>
<organism evidence="10 11">
    <name type="scientific">Brevibacillus formosus</name>
    <dbReference type="NCBI Taxonomy" id="54913"/>
    <lineage>
        <taxon>Bacteria</taxon>
        <taxon>Bacillati</taxon>
        <taxon>Bacillota</taxon>
        <taxon>Bacilli</taxon>
        <taxon>Bacillales</taxon>
        <taxon>Paenibacillaceae</taxon>
        <taxon>Brevibacillus</taxon>
    </lineage>
</organism>
<dbReference type="Gene3D" id="1.10.275.10">
    <property type="entry name" value="Fumarase/aspartase (N-terminal domain)"/>
    <property type="match status" value="1"/>
</dbReference>
<evidence type="ECO:0000256" key="2">
    <source>
        <dbReference type="ARBA" id="ARBA00012994"/>
    </source>
</evidence>
<dbReference type="HAMAP" id="MF_00229">
    <property type="entry name" value="His_ammonia_lyase"/>
    <property type="match status" value="1"/>
</dbReference>
<evidence type="ECO:0000256" key="9">
    <source>
        <dbReference type="RuleBase" id="RU004480"/>
    </source>
</evidence>
<dbReference type="GO" id="GO:0005737">
    <property type="term" value="C:cytoplasm"/>
    <property type="evidence" value="ECO:0007669"/>
    <property type="project" value="UniProtKB-SubCell"/>
</dbReference>
<dbReference type="InterPro" id="IPR008948">
    <property type="entry name" value="L-Aspartase-like"/>
</dbReference>
<dbReference type="GO" id="GO:0004397">
    <property type="term" value="F:histidine ammonia-lyase activity"/>
    <property type="evidence" value="ECO:0007669"/>
    <property type="project" value="UniProtKB-UniRule"/>
</dbReference>
<dbReference type="EC" id="4.3.1.3" evidence="2 6"/>
<dbReference type="FunFam" id="1.20.200.10:FF:000003">
    <property type="entry name" value="Histidine ammonia-lyase"/>
    <property type="match status" value="1"/>
</dbReference>
<dbReference type="Pfam" id="PF00221">
    <property type="entry name" value="Lyase_aromatic"/>
    <property type="match status" value="1"/>
</dbReference>
<dbReference type="CDD" id="cd00332">
    <property type="entry name" value="PAL-HAL"/>
    <property type="match status" value="1"/>
</dbReference>
<comment type="subcellular location">
    <subcellularLocation>
        <location evidence="6 9">Cytoplasm</location>
    </subcellularLocation>
</comment>
<dbReference type="RefSeq" id="WP_088906967.1">
    <property type="nucleotide sequence ID" value="NZ_CP018145.1"/>
</dbReference>
<evidence type="ECO:0000256" key="1">
    <source>
        <dbReference type="ARBA" id="ARBA00005113"/>
    </source>
</evidence>
<dbReference type="InterPro" id="IPR024083">
    <property type="entry name" value="Fumarase/histidase_N"/>
</dbReference>
<dbReference type="GO" id="GO:0019556">
    <property type="term" value="P:L-histidine catabolic process to glutamate and formamide"/>
    <property type="evidence" value="ECO:0007669"/>
    <property type="project" value="UniProtKB-UniPathway"/>
</dbReference>
<comment type="pathway">
    <text evidence="1 6 8">Amino-acid degradation; L-histidine degradation into L-glutamate; N-formimidoyl-L-glutamate from L-histidine: step 1/3.</text>
</comment>
<feature type="modified residue" description="2,3-didehydroalanine (Ser)" evidence="6">
    <location>
        <position position="148"/>
    </location>
</feature>
<comment type="catalytic activity">
    <reaction evidence="5 6 8">
        <text>L-histidine = trans-urocanate + NH4(+)</text>
        <dbReference type="Rhea" id="RHEA:21232"/>
        <dbReference type="ChEBI" id="CHEBI:17771"/>
        <dbReference type="ChEBI" id="CHEBI:28938"/>
        <dbReference type="ChEBI" id="CHEBI:57595"/>
        <dbReference type="EC" id="4.3.1.3"/>
    </reaction>
</comment>
<evidence type="ECO:0000256" key="7">
    <source>
        <dbReference type="RuleBase" id="RU003954"/>
    </source>
</evidence>
<feature type="cross-link" description="5-imidazolinone (Ala-Gly)" evidence="6">
    <location>
        <begin position="147"/>
        <end position="149"/>
    </location>
</feature>
<sequence>MNQQVNVVKVDGDQLRIEDVVSIARSATHIQLTEEALNRVRASRAMVEKMVSQQEVVYGITTGFGKFSDVMIHDEDVSKLQENLIMSHACGMGDPYAVEVVRAMMALRINALAKGYSGIREETLLQLVELCNRGVHPIIPQQGSLGASGDLAPLAHMVLVMLGKGEALVNGKRLSGKEALSEVGLSPIRLEAKEGLALINGTQAMTAQLCLALYDSRVLLESAELIAAMTIEALRGIPKAFDPQLHLVRPHPGQLESAKRLLQHLSGSKRTTAQGELRVQDPYSLRCLPQVHGATRDTLEYVWTTVTRECNSVTDNPILFTETGDVISGGNFHGQPMAFAADFLAIAIAELANISERRTERLVNPQLSGLPGFLTENGGLHSGFMITQYVAASIVSENKVLCHPASVDSIPSSANQEDHVSMGTTSARKLRTIVSNVTKVLAIEYLAAAQAIDFGSGDLGTGTARAYEQLRRVIPRLYEDREMHPDLVKAEELIQQGTLAFVTE</sequence>
<comment type="PTM">
    <text evidence="6">Contains an active site 4-methylidene-imidazol-5-one (MIO), which is formed autocatalytically by cyclization and dehydration of residues Ala-Ser-Gly.</text>
</comment>
<dbReference type="Gene3D" id="1.20.200.10">
    <property type="entry name" value="Fumarase/aspartase (Central domain)"/>
    <property type="match status" value="1"/>
</dbReference>
<evidence type="ECO:0000256" key="5">
    <source>
        <dbReference type="ARBA" id="ARBA00049269"/>
    </source>
</evidence>
<dbReference type="InterPro" id="IPR001106">
    <property type="entry name" value="Aromatic_Lyase"/>
</dbReference>
<evidence type="ECO:0000256" key="4">
    <source>
        <dbReference type="ARBA" id="ARBA00023239"/>
    </source>
</evidence>
<evidence type="ECO:0000313" key="11">
    <source>
        <dbReference type="Proteomes" id="UP000197781"/>
    </source>
</evidence>
<dbReference type="GO" id="GO:0019557">
    <property type="term" value="P:L-histidine catabolic process to glutamate and formate"/>
    <property type="evidence" value="ECO:0007669"/>
    <property type="project" value="UniProtKB-UniPathway"/>
</dbReference>
<dbReference type="InterPro" id="IPR022313">
    <property type="entry name" value="Phe/His_NH3-lyase_AS"/>
</dbReference>
<evidence type="ECO:0000256" key="3">
    <source>
        <dbReference type="ARBA" id="ARBA00022808"/>
    </source>
</evidence>
<proteinExistence type="inferred from homology"/>
<reference evidence="10 11" key="1">
    <citation type="submission" date="2016-11" db="EMBL/GenBank/DDBJ databases">
        <authorList>
            <person name="Jaros S."/>
            <person name="Januszkiewicz K."/>
            <person name="Wedrychowicz H."/>
        </authorList>
    </citation>
    <scope>NUCLEOTIDE SEQUENCE [LARGE SCALE GENOMIC DNA]</scope>
    <source>
        <strain evidence="10 11">NF2</strain>
    </source>
</reference>
<dbReference type="PROSITE" id="PS00488">
    <property type="entry name" value="PAL_HISTIDASE"/>
    <property type="match status" value="1"/>
</dbReference>
<gene>
    <name evidence="6" type="primary">hutH</name>
    <name evidence="10" type="ORF">BP422_05915</name>
</gene>
<keyword evidence="6" id="KW-0963">Cytoplasm</keyword>
<dbReference type="KEGG" id="bfm:BP422_05915"/>
<evidence type="ECO:0000256" key="6">
    <source>
        <dbReference type="HAMAP-Rule" id="MF_00229"/>
    </source>
</evidence>
<dbReference type="Proteomes" id="UP000197781">
    <property type="component" value="Chromosome"/>
</dbReference>
<dbReference type="PANTHER" id="PTHR10362">
    <property type="entry name" value="HISTIDINE AMMONIA-LYASE"/>
    <property type="match status" value="1"/>
</dbReference>
<keyword evidence="3 6" id="KW-0369">Histidine metabolism</keyword>
<accession>A0A220MDJ7</accession>
<keyword evidence="4 6" id="KW-0456">Lyase</keyword>
<dbReference type="NCBIfam" id="NF006871">
    <property type="entry name" value="PRK09367.1"/>
    <property type="match status" value="1"/>
</dbReference>